<sequence>MKKTLFVYLILVVILLSCNKMRNEDHLNDESIKISHNEENNQISYIANVENNILNMNMTIENRSKSFFFNESLKIDPSNENLIADIITENAIKLSEKYSLQTIDKLSYLVMRTINSELNSMSKVDINKIENQGLIMYYSLLKTTKRKITSSFKSSKNTLPLISTVSQGFLLNKTSFIFNEDIDINVPNFIKFINNNPNFSSEVGERILSDVLGCFDEEKITLQDLMNKIELTAMEENSRTKSWWPSGSAHGCCGNYSGPCYYGHPICYIHDVMCITCTPRWFCFSGCVPDAQLQETIEISELQDNKVSDAIFQF</sequence>
<dbReference type="Proteomes" id="UP000289703">
    <property type="component" value="Unassembled WGS sequence"/>
</dbReference>
<evidence type="ECO:0008006" key="3">
    <source>
        <dbReference type="Google" id="ProtNLM"/>
    </source>
</evidence>
<protein>
    <recommendedName>
        <fullName evidence="3">Lipoprotein</fullName>
    </recommendedName>
</protein>
<gene>
    <name evidence="1" type="ORF">EO244_16110</name>
</gene>
<dbReference type="OrthoDB" id="1448085at2"/>
<proteinExistence type="predicted"/>
<accession>A0A4Q1JIX8</accession>
<keyword evidence="2" id="KW-1185">Reference proteome</keyword>
<dbReference type="RefSeq" id="WP_129255714.1">
    <property type="nucleotide sequence ID" value="NZ_SAXA01000022.1"/>
</dbReference>
<comment type="caution">
    <text evidence="1">The sequence shown here is derived from an EMBL/GenBank/DDBJ whole genome shotgun (WGS) entry which is preliminary data.</text>
</comment>
<reference evidence="1 2" key="1">
    <citation type="submission" date="2019-01" db="EMBL/GenBank/DDBJ databases">
        <title>Ancylomarina salipaludis sp. nov., isolated from a salt marsh.</title>
        <authorList>
            <person name="Yoon J.-H."/>
        </authorList>
    </citation>
    <scope>NUCLEOTIDE SEQUENCE [LARGE SCALE GENOMIC DNA]</scope>
    <source>
        <strain evidence="1 2">SHSM-M15</strain>
    </source>
</reference>
<evidence type="ECO:0000313" key="1">
    <source>
        <dbReference type="EMBL" id="RXQ87770.1"/>
    </source>
</evidence>
<name>A0A4Q1JIX8_9BACT</name>
<dbReference type="EMBL" id="SAXA01000022">
    <property type="protein sequence ID" value="RXQ87770.1"/>
    <property type="molecule type" value="Genomic_DNA"/>
</dbReference>
<organism evidence="1 2">
    <name type="scientific">Ancylomarina salipaludis</name>
    <dbReference type="NCBI Taxonomy" id="2501299"/>
    <lineage>
        <taxon>Bacteria</taxon>
        <taxon>Pseudomonadati</taxon>
        <taxon>Bacteroidota</taxon>
        <taxon>Bacteroidia</taxon>
        <taxon>Marinilabiliales</taxon>
        <taxon>Marinifilaceae</taxon>
        <taxon>Ancylomarina</taxon>
    </lineage>
</organism>
<dbReference type="PROSITE" id="PS51257">
    <property type="entry name" value="PROKAR_LIPOPROTEIN"/>
    <property type="match status" value="1"/>
</dbReference>
<dbReference type="AlphaFoldDB" id="A0A4Q1JIX8"/>
<evidence type="ECO:0000313" key="2">
    <source>
        <dbReference type="Proteomes" id="UP000289703"/>
    </source>
</evidence>